<feature type="region of interest" description="Disordered" evidence="1">
    <location>
        <begin position="1"/>
        <end position="45"/>
    </location>
</feature>
<dbReference type="EMBL" id="SGPJ01000029">
    <property type="protein sequence ID" value="THH01219.1"/>
    <property type="molecule type" value="Genomic_DNA"/>
</dbReference>
<feature type="compositionally biased region" description="Basic and acidic residues" evidence="1">
    <location>
        <begin position="31"/>
        <end position="45"/>
    </location>
</feature>
<accession>A0A4S4KRF9</accession>
<dbReference type="Proteomes" id="UP000309038">
    <property type="component" value="Unassembled WGS sequence"/>
</dbReference>
<sequence length="226" mass="24541">MGAKKGHRRGPSVTFDDEPDTRGRPPTKSGEINEERRNERRRSEAKAAIELGHVVNGRIQLEADDDDDRPLNNMGPRMSMANPMMNFTPPSPMNWQGQPNAAMLNPQQFMYPPGNTDPRFLAAHQQAMMVAKQAYQMAVAQQAMAAANEEWERGSNTSAFGNMGLGMGMGGMGMNPMGQMGMPMLPGGYGMNWNNSGAMMFPSSTSMYGGSVAGSDVGWGACYEFS</sequence>
<gene>
    <name evidence="2" type="ORF">EW026_g1448</name>
</gene>
<dbReference type="AlphaFoldDB" id="A0A4S4KRF9"/>
<keyword evidence="3" id="KW-1185">Reference proteome</keyword>
<name>A0A4S4KRF9_9APHY</name>
<evidence type="ECO:0000313" key="2">
    <source>
        <dbReference type="EMBL" id="THH01219.1"/>
    </source>
</evidence>
<comment type="caution">
    <text evidence="2">The sequence shown here is derived from an EMBL/GenBank/DDBJ whole genome shotgun (WGS) entry which is preliminary data.</text>
</comment>
<proteinExistence type="predicted"/>
<feature type="compositionally biased region" description="Basic residues" evidence="1">
    <location>
        <begin position="1"/>
        <end position="10"/>
    </location>
</feature>
<organism evidence="2 3">
    <name type="scientific">Hermanssonia centrifuga</name>
    <dbReference type="NCBI Taxonomy" id="98765"/>
    <lineage>
        <taxon>Eukaryota</taxon>
        <taxon>Fungi</taxon>
        <taxon>Dikarya</taxon>
        <taxon>Basidiomycota</taxon>
        <taxon>Agaricomycotina</taxon>
        <taxon>Agaricomycetes</taxon>
        <taxon>Polyporales</taxon>
        <taxon>Meruliaceae</taxon>
        <taxon>Hermanssonia</taxon>
    </lineage>
</organism>
<reference evidence="2 3" key="1">
    <citation type="submission" date="2019-02" db="EMBL/GenBank/DDBJ databases">
        <title>Genome sequencing of the rare red list fungi Phlebia centrifuga.</title>
        <authorList>
            <person name="Buettner E."/>
            <person name="Kellner H."/>
        </authorList>
    </citation>
    <scope>NUCLEOTIDE SEQUENCE [LARGE SCALE GENOMIC DNA]</scope>
    <source>
        <strain evidence="2 3">DSM 108282</strain>
    </source>
</reference>
<protein>
    <submittedName>
        <fullName evidence="2">Uncharacterized protein</fullName>
    </submittedName>
</protein>
<evidence type="ECO:0000256" key="1">
    <source>
        <dbReference type="SAM" id="MobiDB-lite"/>
    </source>
</evidence>
<evidence type="ECO:0000313" key="3">
    <source>
        <dbReference type="Proteomes" id="UP000309038"/>
    </source>
</evidence>